<proteinExistence type="inferred from homology"/>
<keyword evidence="2" id="KW-0058">Aromatic hydrocarbons catabolism</keyword>
<protein>
    <submittedName>
        <fullName evidence="5">Epoxide hydrolase family protein</fullName>
        <ecNumber evidence="5">3.-.-.-</ecNumber>
    </submittedName>
</protein>
<evidence type="ECO:0000313" key="5">
    <source>
        <dbReference type="EMBL" id="MFD2569217.1"/>
    </source>
</evidence>
<dbReference type="SUPFAM" id="SSF53474">
    <property type="entry name" value="alpha/beta-Hydrolases"/>
    <property type="match status" value="1"/>
</dbReference>
<dbReference type="RefSeq" id="WP_381517902.1">
    <property type="nucleotide sequence ID" value="NZ_JBHULN010000001.1"/>
</dbReference>
<evidence type="ECO:0000313" key="6">
    <source>
        <dbReference type="Proteomes" id="UP001597469"/>
    </source>
</evidence>
<name>A0ABW5LWP8_9BACT</name>
<dbReference type="InterPro" id="IPR010497">
    <property type="entry name" value="Epoxide_hydro_N"/>
</dbReference>
<gene>
    <name evidence="5" type="ORF">ACFSUS_01145</name>
</gene>
<reference evidence="6" key="1">
    <citation type="journal article" date="2019" name="Int. J. Syst. Evol. Microbiol.">
        <title>The Global Catalogue of Microorganisms (GCM) 10K type strain sequencing project: providing services to taxonomists for standard genome sequencing and annotation.</title>
        <authorList>
            <consortium name="The Broad Institute Genomics Platform"/>
            <consortium name="The Broad Institute Genome Sequencing Center for Infectious Disease"/>
            <person name="Wu L."/>
            <person name="Ma J."/>
        </authorList>
    </citation>
    <scope>NUCLEOTIDE SEQUENCE [LARGE SCALE GENOMIC DNA]</scope>
    <source>
        <strain evidence="6">KCTC 42805</strain>
    </source>
</reference>
<dbReference type="EC" id="3.-.-.-" evidence="5"/>
<dbReference type="Gene3D" id="3.40.50.1820">
    <property type="entry name" value="alpha/beta hydrolase"/>
    <property type="match status" value="1"/>
</dbReference>
<dbReference type="InterPro" id="IPR016292">
    <property type="entry name" value="Epoxide_hydrolase"/>
</dbReference>
<dbReference type="PRINTS" id="PR00412">
    <property type="entry name" value="EPOXHYDRLASE"/>
</dbReference>
<dbReference type="PANTHER" id="PTHR21661:SF35">
    <property type="entry name" value="EPOXIDE HYDROLASE"/>
    <property type="match status" value="1"/>
</dbReference>
<accession>A0ABW5LWP8</accession>
<comment type="caution">
    <text evidence="5">The sequence shown here is derived from an EMBL/GenBank/DDBJ whole genome shotgun (WGS) entry which is preliminary data.</text>
</comment>
<keyword evidence="3 5" id="KW-0378">Hydrolase</keyword>
<dbReference type="PANTHER" id="PTHR21661">
    <property type="entry name" value="EPOXIDE HYDROLASE 1-RELATED"/>
    <property type="match status" value="1"/>
</dbReference>
<organism evidence="5 6">
    <name type="scientific">Spirosoma soli</name>
    <dbReference type="NCBI Taxonomy" id="1770529"/>
    <lineage>
        <taxon>Bacteria</taxon>
        <taxon>Pseudomonadati</taxon>
        <taxon>Bacteroidota</taxon>
        <taxon>Cytophagia</taxon>
        <taxon>Cytophagales</taxon>
        <taxon>Cytophagaceae</taxon>
        <taxon>Spirosoma</taxon>
    </lineage>
</organism>
<dbReference type="Pfam" id="PF06441">
    <property type="entry name" value="EHN"/>
    <property type="match status" value="1"/>
</dbReference>
<feature type="domain" description="Epoxide hydrolase N-terminal" evidence="4">
    <location>
        <begin position="4"/>
        <end position="109"/>
    </location>
</feature>
<keyword evidence="6" id="KW-1185">Reference proteome</keyword>
<evidence type="ECO:0000256" key="3">
    <source>
        <dbReference type="ARBA" id="ARBA00022801"/>
    </source>
</evidence>
<dbReference type="InterPro" id="IPR000639">
    <property type="entry name" value="Epox_hydrolase-like"/>
</dbReference>
<sequence>MNPITPFAINVAQDVLDDLQQRLKQTRWTDEPANADWNYGTNPQYLRELVEYWQTQYDWRKQESALNQLPQFKTTIDGVGIHFIHLKGKGDHPKPLILTHGWPDSFYRFYKVIPMLTDPASYGGDPSQSFDVVVPSIPGFGFSDRVALTDDRTADLWAKLMTDVLGYQTFVAAGGDVGMGITKSLANQFPDRVQAIHLTDVGYPTGQEDWSTMSPAEQEFGQFIQQWWYTEGAYAMLHSTKPQTLGYALNDSPVGLASWIIEKFYTWSDTQGQMENSFTKDELLTNIMIYWVTQTINTSIRTYLEGARATYMSEGGLRSSQYVEAPTGVAIFPAEAPVPEEWANRMVNVKRFTKMPKGGHFAALEEPELWVNEISTFFYDVLAGK</sequence>
<evidence type="ECO:0000259" key="4">
    <source>
        <dbReference type="Pfam" id="PF06441"/>
    </source>
</evidence>
<dbReference type="InterPro" id="IPR029058">
    <property type="entry name" value="AB_hydrolase_fold"/>
</dbReference>
<dbReference type="Proteomes" id="UP001597469">
    <property type="component" value="Unassembled WGS sequence"/>
</dbReference>
<evidence type="ECO:0000256" key="1">
    <source>
        <dbReference type="ARBA" id="ARBA00010088"/>
    </source>
</evidence>
<comment type="similarity">
    <text evidence="1">Belongs to the peptidase S33 family.</text>
</comment>
<evidence type="ECO:0000256" key="2">
    <source>
        <dbReference type="ARBA" id="ARBA00022797"/>
    </source>
</evidence>
<dbReference type="EMBL" id="JBHULN010000001">
    <property type="protein sequence ID" value="MFD2569217.1"/>
    <property type="molecule type" value="Genomic_DNA"/>
</dbReference>
<dbReference type="PIRSF" id="PIRSF001112">
    <property type="entry name" value="Epoxide_hydrolase"/>
    <property type="match status" value="1"/>
</dbReference>
<dbReference type="GO" id="GO:0016787">
    <property type="term" value="F:hydrolase activity"/>
    <property type="evidence" value="ECO:0007669"/>
    <property type="project" value="UniProtKB-KW"/>
</dbReference>